<keyword evidence="4" id="KW-1185">Reference proteome</keyword>
<organism evidence="3 4">
    <name type="scientific">Eumeta variegata</name>
    <name type="common">Bagworm moth</name>
    <name type="synonym">Eumeta japonica</name>
    <dbReference type="NCBI Taxonomy" id="151549"/>
    <lineage>
        <taxon>Eukaryota</taxon>
        <taxon>Metazoa</taxon>
        <taxon>Ecdysozoa</taxon>
        <taxon>Arthropoda</taxon>
        <taxon>Hexapoda</taxon>
        <taxon>Insecta</taxon>
        <taxon>Pterygota</taxon>
        <taxon>Neoptera</taxon>
        <taxon>Endopterygota</taxon>
        <taxon>Lepidoptera</taxon>
        <taxon>Glossata</taxon>
        <taxon>Ditrysia</taxon>
        <taxon>Tineoidea</taxon>
        <taxon>Psychidae</taxon>
        <taxon>Oiketicinae</taxon>
        <taxon>Eumeta</taxon>
    </lineage>
</organism>
<gene>
    <name evidence="3" type="ORF">EVAR_103451_1</name>
</gene>
<dbReference type="GO" id="GO:0005524">
    <property type="term" value="F:ATP binding"/>
    <property type="evidence" value="ECO:0007669"/>
    <property type="project" value="UniProtKB-KW"/>
</dbReference>
<comment type="caution">
    <text evidence="3">The sequence shown here is derived from an EMBL/GenBank/DDBJ whole genome shotgun (WGS) entry which is preliminary data.</text>
</comment>
<evidence type="ECO:0000313" key="4">
    <source>
        <dbReference type="Proteomes" id="UP000299102"/>
    </source>
</evidence>
<comment type="similarity">
    <text evidence="1">Belongs to the helicase family.</text>
</comment>
<keyword evidence="1" id="KW-0227">DNA damage</keyword>
<sequence length="97" mass="10808">MRHGRWVVRPGGTLTFPWFAYLDRNMDKINNNTGVIIYLDASGGTGERFLVNLLHPEIRDKQQIALTLASFGIAAVLMEGGRTARSILQLPLNIAEE</sequence>
<accession>A0A4C1Z1P9</accession>
<comment type="catalytic activity">
    <reaction evidence="1">
        <text>ATP + H2O = ADP + phosphate + H(+)</text>
        <dbReference type="Rhea" id="RHEA:13065"/>
        <dbReference type="ChEBI" id="CHEBI:15377"/>
        <dbReference type="ChEBI" id="CHEBI:15378"/>
        <dbReference type="ChEBI" id="CHEBI:30616"/>
        <dbReference type="ChEBI" id="CHEBI:43474"/>
        <dbReference type="ChEBI" id="CHEBI:456216"/>
        <dbReference type="EC" id="5.6.2.3"/>
    </reaction>
</comment>
<keyword evidence="1" id="KW-0547">Nucleotide-binding</keyword>
<feature type="domain" description="DNA helicase Pif1-like DEAD-box helicase" evidence="2">
    <location>
        <begin position="24"/>
        <end position="96"/>
    </location>
</feature>
<dbReference type="Pfam" id="PF05970">
    <property type="entry name" value="PIF1"/>
    <property type="match status" value="1"/>
</dbReference>
<dbReference type="EC" id="5.6.2.3" evidence="1"/>
<keyword evidence="1" id="KW-0378">Hydrolase</keyword>
<evidence type="ECO:0000259" key="2">
    <source>
        <dbReference type="Pfam" id="PF05970"/>
    </source>
</evidence>
<dbReference type="Proteomes" id="UP000299102">
    <property type="component" value="Unassembled WGS sequence"/>
</dbReference>
<dbReference type="PANTHER" id="PTHR10492:SF57">
    <property type="entry name" value="ATP-DEPENDENT DNA HELICASE"/>
    <property type="match status" value="1"/>
</dbReference>
<evidence type="ECO:0000256" key="1">
    <source>
        <dbReference type="RuleBase" id="RU363044"/>
    </source>
</evidence>
<dbReference type="GO" id="GO:0043139">
    <property type="term" value="F:5'-3' DNA helicase activity"/>
    <property type="evidence" value="ECO:0007669"/>
    <property type="project" value="UniProtKB-EC"/>
</dbReference>
<dbReference type="InterPro" id="IPR010285">
    <property type="entry name" value="DNA_helicase_pif1-like_DEAD"/>
</dbReference>
<dbReference type="EMBL" id="BGZK01001556">
    <property type="protein sequence ID" value="GBP82268.1"/>
    <property type="molecule type" value="Genomic_DNA"/>
</dbReference>
<evidence type="ECO:0000313" key="3">
    <source>
        <dbReference type="EMBL" id="GBP82268.1"/>
    </source>
</evidence>
<dbReference type="STRING" id="151549.A0A4C1Z1P9"/>
<keyword evidence="1" id="KW-0347">Helicase</keyword>
<reference evidence="3 4" key="1">
    <citation type="journal article" date="2019" name="Commun. Biol.">
        <title>The bagworm genome reveals a unique fibroin gene that provides high tensile strength.</title>
        <authorList>
            <person name="Kono N."/>
            <person name="Nakamura H."/>
            <person name="Ohtoshi R."/>
            <person name="Tomita M."/>
            <person name="Numata K."/>
            <person name="Arakawa K."/>
        </authorList>
    </citation>
    <scope>NUCLEOTIDE SEQUENCE [LARGE SCALE GENOMIC DNA]</scope>
</reference>
<protein>
    <recommendedName>
        <fullName evidence="1">ATP-dependent DNA helicase</fullName>
        <ecNumber evidence="1">5.6.2.3</ecNumber>
    </recommendedName>
</protein>
<name>A0A4C1Z1P9_EUMVA</name>
<keyword evidence="1" id="KW-0234">DNA repair</keyword>
<comment type="cofactor">
    <cofactor evidence="1">
        <name>Mg(2+)</name>
        <dbReference type="ChEBI" id="CHEBI:18420"/>
    </cofactor>
</comment>
<dbReference type="GO" id="GO:0000723">
    <property type="term" value="P:telomere maintenance"/>
    <property type="evidence" value="ECO:0007669"/>
    <property type="project" value="InterPro"/>
</dbReference>
<dbReference type="GO" id="GO:0006310">
    <property type="term" value="P:DNA recombination"/>
    <property type="evidence" value="ECO:0007669"/>
    <property type="project" value="UniProtKB-KW"/>
</dbReference>
<proteinExistence type="inferred from homology"/>
<dbReference type="OrthoDB" id="272985at2759"/>
<dbReference type="AlphaFoldDB" id="A0A4C1Z1P9"/>
<dbReference type="GO" id="GO:0006281">
    <property type="term" value="P:DNA repair"/>
    <property type="evidence" value="ECO:0007669"/>
    <property type="project" value="UniProtKB-KW"/>
</dbReference>
<keyword evidence="1" id="KW-0233">DNA recombination</keyword>
<dbReference type="PANTHER" id="PTHR10492">
    <property type="match status" value="1"/>
</dbReference>
<dbReference type="GO" id="GO:0016887">
    <property type="term" value="F:ATP hydrolysis activity"/>
    <property type="evidence" value="ECO:0007669"/>
    <property type="project" value="RHEA"/>
</dbReference>
<keyword evidence="1" id="KW-0067">ATP-binding</keyword>